<evidence type="ECO:0000259" key="2">
    <source>
        <dbReference type="Pfam" id="PF00975"/>
    </source>
</evidence>
<dbReference type="EMBL" id="JAWCTQ010000027">
    <property type="protein sequence ID" value="MDT9684475.1"/>
    <property type="molecule type" value="Genomic_DNA"/>
</dbReference>
<dbReference type="RefSeq" id="WP_315879531.1">
    <property type="nucleotide sequence ID" value="NZ_JAWCTQ010000027.1"/>
</dbReference>
<dbReference type="SUPFAM" id="SSF53474">
    <property type="entry name" value="alpha/beta-Hydrolases"/>
    <property type="match status" value="1"/>
</dbReference>
<name>A0ABU3QNZ1_9ACTN</name>
<dbReference type="Pfam" id="PF00975">
    <property type="entry name" value="Thioesterase"/>
    <property type="match status" value="1"/>
</dbReference>
<dbReference type="Proteomes" id="UP001250181">
    <property type="component" value="Unassembled WGS sequence"/>
</dbReference>
<accession>A0ABU3QNZ1</accession>
<protein>
    <submittedName>
        <fullName evidence="3">Alpha/beta fold hydrolase</fullName>
    </submittedName>
</protein>
<sequence length="257" mass="27398">MSNQTVRADVWLRRYREARPGAVRLLCFPHAGGAANFYLPFSRKLSPTVETLAVQYPGRHDRLAEPPARSIAELADGVVGALADREEGRSGPLVLFGHSLGAVVAFEVARRLERGPLGGPAALIVSACRAPSRLRPGSVHLRDDAGVLAELRRLGGTAGDLLGDEELVRMLLPTVRADYAALAAYTEPRPAVQPLACPIVVMAGDDDPVVPVDDALAWAQFTTGGFASELFPGGHFYLTSCADQVTESILRTAKTHA</sequence>
<evidence type="ECO:0000313" key="4">
    <source>
        <dbReference type="Proteomes" id="UP001250181"/>
    </source>
</evidence>
<dbReference type="PANTHER" id="PTHR11487">
    <property type="entry name" value="THIOESTERASE"/>
    <property type="match status" value="1"/>
</dbReference>
<comment type="caution">
    <text evidence="3">The sequence shown here is derived from an EMBL/GenBank/DDBJ whole genome shotgun (WGS) entry which is preliminary data.</text>
</comment>
<reference evidence="3 4" key="1">
    <citation type="submission" date="2023-09" db="EMBL/GenBank/DDBJ databases">
        <title>Streptomyces sp. nov.: A antagonism against Alternaria gaisen Producing Streptochlin, Isolated from Tamarix root soil.</title>
        <authorList>
            <person name="Chen Y."/>
        </authorList>
    </citation>
    <scope>NUCLEOTIDE SEQUENCE [LARGE SCALE GENOMIC DNA]</scope>
    <source>
        <strain evidence="3 4">TRM76323</strain>
    </source>
</reference>
<evidence type="ECO:0000256" key="1">
    <source>
        <dbReference type="ARBA" id="ARBA00007169"/>
    </source>
</evidence>
<dbReference type="InterPro" id="IPR001031">
    <property type="entry name" value="Thioesterase"/>
</dbReference>
<dbReference type="PANTHER" id="PTHR11487:SF0">
    <property type="entry name" value="S-ACYL FATTY ACID SYNTHASE THIOESTERASE, MEDIUM CHAIN"/>
    <property type="match status" value="1"/>
</dbReference>
<evidence type="ECO:0000313" key="3">
    <source>
        <dbReference type="EMBL" id="MDT9684475.1"/>
    </source>
</evidence>
<dbReference type="Gene3D" id="3.40.50.1820">
    <property type="entry name" value="alpha/beta hydrolase"/>
    <property type="match status" value="1"/>
</dbReference>
<comment type="similarity">
    <text evidence="1">Belongs to the thioesterase family.</text>
</comment>
<keyword evidence="3" id="KW-0378">Hydrolase</keyword>
<gene>
    <name evidence="3" type="ORF">RND61_20800</name>
</gene>
<keyword evidence="4" id="KW-1185">Reference proteome</keyword>
<dbReference type="GO" id="GO:0016787">
    <property type="term" value="F:hydrolase activity"/>
    <property type="evidence" value="ECO:0007669"/>
    <property type="project" value="UniProtKB-KW"/>
</dbReference>
<dbReference type="InterPro" id="IPR012223">
    <property type="entry name" value="TEII"/>
</dbReference>
<organism evidence="3 4">
    <name type="scientific">Streptomyces tamarix</name>
    <dbReference type="NCBI Taxonomy" id="3078565"/>
    <lineage>
        <taxon>Bacteria</taxon>
        <taxon>Bacillati</taxon>
        <taxon>Actinomycetota</taxon>
        <taxon>Actinomycetes</taxon>
        <taxon>Kitasatosporales</taxon>
        <taxon>Streptomycetaceae</taxon>
        <taxon>Streptomyces</taxon>
    </lineage>
</organism>
<dbReference type="InterPro" id="IPR029058">
    <property type="entry name" value="AB_hydrolase_fold"/>
</dbReference>
<feature type="domain" description="Thioesterase" evidence="2">
    <location>
        <begin position="24"/>
        <end position="251"/>
    </location>
</feature>
<proteinExistence type="inferred from homology"/>